<keyword evidence="2 5" id="KW-0238">DNA-binding</keyword>
<dbReference type="Gene3D" id="3.40.50.2300">
    <property type="match status" value="2"/>
</dbReference>
<dbReference type="PRINTS" id="PR00036">
    <property type="entry name" value="HTHLACI"/>
</dbReference>
<dbReference type="SUPFAM" id="SSF47413">
    <property type="entry name" value="lambda repressor-like DNA-binding domains"/>
    <property type="match status" value="1"/>
</dbReference>
<name>A0ABS3ZUG2_9BRAD</name>
<dbReference type="Proteomes" id="UP000669317">
    <property type="component" value="Unassembled WGS sequence"/>
</dbReference>
<dbReference type="Gene3D" id="1.10.260.40">
    <property type="entry name" value="lambda repressor-like DNA-binding domains"/>
    <property type="match status" value="1"/>
</dbReference>
<dbReference type="SMART" id="SM00354">
    <property type="entry name" value="HTH_LACI"/>
    <property type="match status" value="1"/>
</dbReference>
<organism evidence="5 6">
    <name type="scientific">Bradyrhizobium vignae</name>
    <dbReference type="NCBI Taxonomy" id="1549949"/>
    <lineage>
        <taxon>Bacteria</taxon>
        <taxon>Pseudomonadati</taxon>
        <taxon>Pseudomonadota</taxon>
        <taxon>Alphaproteobacteria</taxon>
        <taxon>Hyphomicrobiales</taxon>
        <taxon>Nitrobacteraceae</taxon>
        <taxon>Bradyrhizobium</taxon>
    </lineage>
</organism>
<evidence type="ECO:0000256" key="1">
    <source>
        <dbReference type="ARBA" id="ARBA00023015"/>
    </source>
</evidence>
<protein>
    <submittedName>
        <fullName evidence="5">LacI family DNA-binding transcriptional regulator</fullName>
    </submittedName>
</protein>
<evidence type="ECO:0000256" key="2">
    <source>
        <dbReference type="ARBA" id="ARBA00023125"/>
    </source>
</evidence>
<evidence type="ECO:0000313" key="5">
    <source>
        <dbReference type="EMBL" id="MBP0111044.1"/>
    </source>
</evidence>
<dbReference type="InterPro" id="IPR010982">
    <property type="entry name" value="Lambda_DNA-bd_dom_sf"/>
</dbReference>
<dbReference type="InterPro" id="IPR025997">
    <property type="entry name" value="SBP_2_dom"/>
</dbReference>
<keyword evidence="1" id="KW-0805">Transcription regulation</keyword>
<accession>A0ABS3ZUG2</accession>
<proteinExistence type="predicted"/>
<dbReference type="SUPFAM" id="SSF53822">
    <property type="entry name" value="Periplasmic binding protein-like I"/>
    <property type="match status" value="1"/>
</dbReference>
<comment type="caution">
    <text evidence="5">The sequence shown here is derived from an EMBL/GenBank/DDBJ whole genome shotgun (WGS) entry which is preliminary data.</text>
</comment>
<dbReference type="InterPro" id="IPR000843">
    <property type="entry name" value="HTH_LacI"/>
</dbReference>
<gene>
    <name evidence="5" type="ORF">JWS04_08060</name>
</gene>
<reference evidence="5 6" key="1">
    <citation type="submission" date="2021-03" db="EMBL/GenBank/DDBJ databases">
        <title>Genome Sequence of Bradyrhizobium vignae strain ISRA400.</title>
        <authorList>
            <person name="Tisa L.S."/>
            <person name="Svistoonoff S."/>
            <person name="Hocher V."/>
            <person name="Fall S."/>
            <person name="Zaiya A."/>
            <person name="Naing D."/>
            <person name="Niang N."/>
            <person name="Diouf A."/>
            <person name="Dasylva M.C."/>
            <person name="Toure O."/>
            <person name="Gueye M."/>
            <person name="Gully D."/>
            <person name="Tisseyre P."/>
            <person name="Simpson S."/>
            <person name="Morris K."/>
            <person name="Thomas W.K."/>
        </authorList>
    </citation>
    <scope>NUCLEOTIDE SEQUENCE [LARGE SCALE GENOMIC DNA]</scope>
    <source>
        <strain evidence="5 6">ISRA400</strain>
    </source>
</reference>
<feature type="domain" description="HTH lacI-type" evidence="4">
    <location>
        <begin position="4"/>
        <end position="47"/>
    </location>
</feature>
<dbReference type="Pfam" id="PF00356">
    <property type="entry name" value="LacI"/>
    <property type="match status" value="1"/>
</dbReference>
<dbReference type="InterPro" id="IPR028082">
    <property type="entry name" value="Peripla_BP_I"/>
</dbReference>
<evidence type="ECO:0000256" key="3">
    <source>
        <dbReference type="ARBA" id="ARBA00023163"/>
    </source>
</evidence>
<dbReference type="Pfam" id="PF13407">
    <property type="entry name" value="Peripla_BP_4"/>
    <property type="match status" value="1"/>
</dbReference>
<evidence type="ECO:0000313" key="6">
    <source>
        <dbReference type="Proteomes" id="UP000669317"/>
    </source>
</evidence>
<dbReference type="PROSITE" id="PS50932">
    <property type="entry name" value="HTH_LACI_2"/>
    <property type="match status" value="1"/>
</dbReference>
<keyword evidence="6" id="KW-1185">Reference proteome</keyword>
<dbReference type="RefSeq" id="WP_209294783.1">
    <property type="nucleotide sequence ID" value="NZ_JAGIKT010000014.1"/>
</dbReference>
<dbReference type="EMBL" id="JAGIKT010000014">
    <property type="protein sequence ID" value="MBP0111044.1"/>
    <property type="molecule type" value="Genomic_DNA"/>
</dbReference>
<evidence type="ECO:0000259" key="4">
    <source>
        <dbReference type="PROSITE" id="PS50932"/>
    </source>
</evidence>
<keyword evidence="3" id="KW-0804">Transcription</keyword>
<dbReference type="PANTHER" id="PTHR30146">
    <property type="entry name" value="LACI-RELATED TRANSCRIPTIONAL REPRESSOR"/>
    <property type="match status" value="1"/>
</dbReference>
<dbReference type="PROSITE" id="PS00356">
    <property type="entry name" value="HTH_LACI_1"/>
    <property type="match status" value="1"/>
</dbReference>
<sequence length="357" mass="38822">MSGPTIKDIAREANVGTATVERVLNDRGGVSTELAERVIKAAKKLKYGDRRLTPHRGIIRIEVLLVQPEAEVFYADLNAAFQRISASLDPTILVHRTIVREDDIPGVARHIATPTLRRAGLIVLAPDHPEITESIRKARASGVEVVQMLTGSAGEDVPYIGIDNYAAGRTAAYYMSRMLRGSSGTLLAICHSGAYRAHRERIRGFSDYLTQHMSGDHSFCRVIFARDDNLFSAERLTEALRDDASVIGVYSVGAGTEGIAAALKAHPAKVFWIGHARTHSTVKCLRSGLMDICIDGAQETQARRSLDIVLRRLGLIDVDVSGAPVQFLTITAESLAASEGYNESRLHNGMLSIQPGE</sequence>
<dbReference type="CDD" id="cd06307">
    <property type="entry name" value="PBP1_sugar_binding"/>
    <property type="match status" value="1"/>
</dbReference>
<dbReference type="GO" id="GO:0003677">
    <property type="term" value="F:DNA binding"/>
    <property type="evidence" value="ECO:0007669"/>
    <property type="project" value="UniProtKB-KW"/>
</dbReference>
<dbReference type="CDD" id="cd01392">
    <property type="entry name" value="HTH_LacI"/>
    <property type="match status" value="1"/>
</dbReference>
<dbReference type="PANTHER" id="PTHR30146:SF152">
    <property type="entry name" value="TRANSCRIPTIONAL REGULATORY PROTEIN"/>
    <property type="match status" value="1"/>
</dbReference>